<feature type="transmembrane region" description="Helical" evidence="8">
    <location>
        <begin position="320"/>
        <end position="340"/>
    </location>
</feature>
<sequence length="429" mass="45893">MDGFAPPETATQATRRALAWRLGFLYAVLFLIIGCYLPYLPVWLEWRGFTPDQIAILLATPLFGRIFIAPSISFVADRLGDRRFVLILSAWGSLIAYGALWVSDGFWQMFFAMVLVALASTTLMPLTETIAITGIRRARLDYGKVRLWGSLSFIAASLGVGMVIQQAGAGLVVQLLMGATVLMIVGTYFIPQDLAVTRRAKSIGEGAPPRRLRLSDATALMRSPLFLLFLVATSLVHGSHAMLYAFGSLHWRAQGFSGGTIGALWSIGVIAEVLLFAVSGRIVGRIGSTRLLILAGFMTALRWALMAFDPPLWATAILQTLHAMSFGAAHLAAIHFLTHAVPEDRSATAQGLFSAVVAGLVMGTATLLCGPLYASLGGESYAVMAVVAAAGTLAAMWLSQRWHGGIVVEHAKPELLGSDAQPQSFGEGG</sequence>
<dbReference type="PIRSF" id="PIRSF004925">
    <property type="entry name" value="HcaT"/>
    <property type="match status" value="1"/>
</dbReference>
<dbReference type="Gene3D" id="1.20.1250.20">
    <property type="entry name" value="MFS general substrate transporter like domains"/>
    <property type="match status" value="2"/>
</dbReference>
<keyword evidence="3" id="KW-1003">Cell membrane</keyword>
<dbReference type="SUPFAM" id="SSF103473">
    <property type="entry name" value="MFS general substrate transporter"/>
    <property type="match status" value="1"/>
</dbReference>
<dbReference type="OrthoDB" id="9150135at2"/>
<proteinExistence type="predicted"/>
<keyword evidence="6 8" id="KW-1133">Transmembrane helix</keyword>
<feature type="transmembrane region" description="Helical" evidence="8">
    <location>
        <begin position="83"/>
        <end position="100"/>
    </location>
</feature>
<feature type="transmembrane region" description="Helical" evidence="8">
    <location>
        <begin position="106"/>
        <end position="126"/>
    </location>
</feature>
<accession>A0A0A8K2B9</accession>
<keyword evidence="2" id="KW-0813">Transport</keyword>
<name>A0A0A8K2B9_9HYPH</name>
<dbReference type="AlphaFoldDB" id="A0A0A8K2B9"/>
<keyword evidence="4" id="KW-0997">Cell inner membrane</keyword>
<dbReference type="PANTHER" id="PTHR23522">
    <property type="entry name" value="BLL5896 PROTEIN"/>
    <property type="match status" value="1"/>
</dbReference>
<feature type="transmembrane region" description="Helical" evidence="8">
    <location>
        <begin position="171"/>
        <end position="191"/>
    </location>
</feature>
<feature type="transmembrane region" description="Helical" evidence="8">
    <location>
        <begin position="291"/>
        <end position="308"/>
    </location>
</feature>
<dbReference type="HOGENOM" id="CLU_013133_6_0_5"/>
<evidence type="ECO:0000256" key="6">
    <source>
        <dbReference type="ARBA" id="ARBA00022989"/>
    </source>
</evidence>
<dbReference type="Proteomes" id="UP000031643">
    <property type="component" value="Chromosome"/>
</dbReference>
<gene>
    <name evidence="10" type="ORF">GL4_1659</name>
</gene>
<dbReference type="Pfam" id="PF12832">
    <property type="entry name" value="MFS_1_like"/>
    <property type="match status" value="1"/>
</dbReference>
<evidence type="ECO:0000259" key="9">
    <source>
        <dbReference type="Pfam" id="PF12832"/>
    </source>
</evidence>
<keyword evidence="11" id="KW-1185">Reference proteome</keyword>
<comment type="subcellular location">
    <subcellularLocation>
        <location evidence="1">Cell inner membrane</location>
        <topology evidence="1">Multi-pass membrane protein</topology>
    </subcellularLocation>
</comment>
<feature type="transmembrane region" description="Helical" evidence="8">
    <location>
        <begin position="380"/>
        <end position="398"/>
    </location>
</feature>
<dbReference type="InterPro" id="IPR036259">
    <property type="entry name" value="MFS_trans_sf"/>
</dbReference>
<evidence type="ECO:0000313" key="10">
    <source>
        <dbReference type="EMBL" id="BAQ17113.1"/>
    </source>
</evidence>
<reference evidence="10 11" key="1">
    <citation type="submission" date="2014-09" db="EMBL/GenBank/DDBJ databases">
        <title>Genome sequencing of Methyloceanibacter caenitepidi Gela4.</title>
        <authorList>
            <person name="Takeuchi M."/>
            <person name="Susumu S."/>
            <person name="Kamagata Y."/>
            <person name="Oshima K."/>
            <person name="Hattori M."/>
            <person name="Iwasaki W."/>
        </authorList>
    </citation>
    <scope>NUCLEOTIDE SEQUENCE [LARGE SCALE GENOMIC DNA]</scope>
    <source>
        <strain evidence="10 11">Gela4</strain>
    </source>
</reference>
<dbReference type="GO" id="GO:0005886">
    <property type="term" value="C:plasma membrane"/>
    <property type="evidence" value="ECO:0007669"/>
    <property type="project" value="UniProtKB-SubCell"/>
</dbReference>
<evidence type="ECO:0000256" key="3">
    <source>
        <dbReference type="ARBA" id="ARBA00022475"/>
    </source>
</evidence>
<keyword evidence="7 8" id="KW-0472">Membrane</keyword>
<dbReference type="InterPro" id="IPR026032">
    <property type="entry name" value="HcaT-like"/>
</dbReference>
<dbReference type="PANTHER" id="PTHR23522:SF10">
    <property type="entry name" value="3-PHENYLPROPIONIC ACID TRANSPORTER-RELATED"/>
    <property type="match status" value="1"/>
</dbReference>
<evidence type="ECO:0000256" key="4">
    <source>
        <dbReference type="ARBA" id="ARBA00022519"/>
    </source>
</evidence>
<feature type="domain" description="Major facilitator superfamily associated" evidence="9">
    <location>
        <begin position="20"/>
        <end position="374"/>
    </location>
</feature>
<feature type="transmembrane region" description="Helical" evidence="8">
    <location>
        <begin position="352"/>
        <end position="374"/>
    </location>
</feature>
<dbReference type="NCBIfam" id="NF037955">
    <property type="entry name" value="mfs"/>
    <property type="match status" value="1"/>
</dbReference>
<feature type="transmembrane region" description="Helical" evidence="8">
    <location>
        <begin position="54"/>
        <end position="76"/>
    </location>
</feature>
<organism evidence="10 11">
    <name type="scientific">Methyloceanibacter caenitepidi</name>
    <dbReference type="NCBI Taxonomy" id="1384459"/>
    <lineage>
        <taxon>Bacteria</taxon>
        <taxon>Pseudomonadati</taxon>
        <taxon>Pseudomonadota</taxon>
        <taxon>Alphaproteobacteria</taxon>
        <taxon>Hyphomicrobiales</taxon>
        <taxon>Hyphomicrobiaceae</taxon>
        <taxon>Methyloceanibacter</taxon>
    </lineage>
</organism>
<dbReference type="GO" id="GO:0015528">
    <property type="term" value="F:lactose:proton symporter activity"/>
    <property type="evidence" value="ECO:0007669"/>
    <property type="project" value="TreeGrafter"/>
</dbReference>
<dbReference type="STRING" id="1384459.GL4_1659"/>
<evidence type="ECO:0000313" key="11">
    <source>
        <dbReference type="Proteomes" id="UP000031643"/>
    </source>
</evidence>
<evidence type="ECO:0000256" key="8">
    <source>
        <dbReference type="SAM" id="Phobius"/>
    </source>
</evidence>
<feature type="transmembrane region" description="Helical" evidence="8">
    <location>
        <begin position="22"/>
        <end position="42"/>
    </location>
</feature>
<dbReference type="RefSeq" id="WP_052464237.1">
    <property type="nucleotide sequence ID" value="NZ_AP014648.1"/>
</dbReference>
<evidence type="ECO:0000256" key="5">
    <source>
        <dbReference type="ARBA" id="ARBA00022692"/>
    </source>
</evidence>
<evidence type="ECO:0000256" key="2">
    <source>
        <dbReference type="ARBA" id="ARBA00022448"/>
    </source>
</evidence>
<dbReference type="GO" id="GO:0030395">
    <property type="term" value="F:lactose binding"/>
    <property type="evidence" value="ECO:0007669"/>
    <property type="project" value="TreeGrafter"/>
</dbReference>
<feature type="transmembrane region" description="Helical" evidence="8">
    <location>
        <begin position="225"/>
        <end position="246"/>
    </location>
</feature>
<dbReference type="KEGG" id="mcg:GL4_1659"/>
<evidence type="ECO:0000256" key="1">
    <source>
        <dbReference type="ARBA" id="ARBA00004429"/>
    </source>
</evidence>
<protein>
    <submittedName>
        <fullName evidence="10">Probable 3-phenylpropionic acid transporter</fullName>
    </submittedName>
</protein>
<dbReference type="EMBL" id="AP014648">
    <property type="protein sequence ID" value="BAQ17113.1"/>
    <property type="molecule type" value="Genomic_DNA"/>
</dbReference>
<dbReference type="InterPro" id="IPR024989">
    <property type="entry name" value="MFS_assoc_dom"/>
</dbReference>
<feature type="transmembrane region" description="Helical" evidence="8">
    <location>
        <begin position="147"/>
        <end position="165"/>
    </location>
</feature>
<evidence type="ECO:0000256" key="7">
    <source>
        <dbReference type="ARBA" id="ARBA00023136"/>
    </source>
</evidence>
<keyword evidence="5 8" id="KW-0812">Transmembrane</keyword>
<feature type="transmembrane region" description="Helical" evidence="8">
    <location>
        <begin position="258"/>
        <end position="279"/>
    </location>
</feature>